<dbReference type="PANTHER" id="PTHR33525">
    <property type="match status" value="1"/>
</dbReference>
<evidence type="ECO:0000259" key="1">
    <source>
        <dbReference type="PROSITE" id="PS51833"/>
    </source>
</evidence>
<accession>A0A1W1HD28</accession>
<dbReference type="EMBL" id="FWEV01000133">
    <property type="protein sequence ID" value="SLM30278.1"/>
    <property type="molecule type" value="Genomic_DNA"/>
</dbReference>
<dbReference type="RefSeq" id="WP_186441660.1">
    <property type="nucleotide sequence ID" value="NZ_LT828559.1"/>
</dbReference>
<dbReference type="Pfam" id="PF08668">
    <property type="entry name" value="HDOD"/>
    <property type="match status" value="1"/>
</dbReference>
<evidence type="ECO:0000313" key="2">
    <source>
        <dbReference type="EMBL" id="SLM30278.1"/>
    </source>
</evidence>
<dbReference type="Proteomes" id="UP000191931">
    <property type="component" value="Unassembled WGS sequence"/>
</dbReference>
<dbReference type="STRING" id="1246637.MTBBW1_2180026"/>
<dbReference type="PROSITE" id="PS51833">
    <property type="entry name" value="HDOD"/>
    <property type="match status" value="1"/>
</dbReference>
<name>A0A1W1HD28_9BACT</name>
<dbReference type="PANTHER" id="PTHR33525:SF3">
    <property type="entry name" value="RIBONUCLEASE Y"/>
    <property type="match status" value="1"/>
</dbReference>
<feature type="domain" description="HDOD" evidence="1">
    <location>
        <begin position="20"/>
        <end position="217"/>
    </location>
</feature>
<keyword evidence="3" id="KW-1185">Reference proteome</keyword>
<organism evidence="2 3">
    <name type="scientific">Desulfamplus magnetovallimortis</name>
    <dbReference type="NCBI Taxonomy" id="1246637"/>
    <lineage>
        <taxon>Bacteria</taxon>
        <taxon>Pseudomonadati</taxon>
        <taxon>Thermodesulfobacteriota</taxon>
        <taxon>Desulfobacteria</taxon>
        <taxon>Desulfobacterales</taxon>
        <taxon>Desulfobacteraceae</taxon>
        <taxon>Desulfamplus</taxon>
    </lineage>
</organism>
<evidence type="ECO:0000313" key="3">
    <source>
        <dbReference type="Proteomes" id="UP000191931"/>
    </source>
</evidence>
<dbReference type="InterPro" id="IPR013976">
    <property type="entry name" value="HDOD"/>
</dbReference>
<gene>
    <name evidence="2" type="ORF">MTBBW1_2180026</name>
</gene>
<sequence length="290" mass="32910">MSQHNKVTQAKKLLARLKEMKTLPSVAARLTRMIADDKSTMQDFEEVIKVDPTLVLRILRLVNSPFYALRTKVKTISEAVAYIGIDNLRNLIVVDALKNLFTGKQDEEVFSRTRLWMHCVAVAICSQMIVERIFGIKGEDAFLCGIVHDIGLIIEDQIMPDEFLKVCMEYKPEKNKNIVHYETGLLETDHTIVGSLLVHDWHLPRDVQQGVLHHHDILSSADPKTLPSVIQTADYLVSRLKYNILDGMKGELSPPLMLHIKDNIKEYKTLADGLPEELAKAEDIYALDRG</sequence>
<dbReference type="Gene3D" id="1.10.3210.10">
    <property type="entry name" value="Hypothetical protein af1432"/>
    <property type="match status" value="1"/>
</dbReference>
<reference evidence="2 3" key="1">
    <citation type="submission" date="2017-03" db="EMBL/GenBank/DDBJ databases">
        <authorList>
            <person name="Afonso C.L."/>
            <person name="Miller P.J."/>
            <person name="Scott M.A."/>
            <person name="Spackman E."/>
            <person name="Goraichik I."/>
            <person name="Dimitrov K.M."/>
            <person name="Suarez D.L."/>
            <person name="Swayne D.E."/>
        </authorList>
    </citation>
    <scope>NUCLEOTIDE SEQUENCE [LARGE SCALE GENOMIC DNA]</scope>
    <source>
        <strain evidence="2">PRJEB14757</strain>
    </source>
</reference>
<dbReference type="AlphaFoldDB" id="A0A1W1HD28"/>
<proteinExistence type="predicted"/>
<protein>
    <submittedName>
        <fullName evidence="2">HDIG</fullName>
    </submittedName>
</protein>
<dbReference type="InterPro" id="IPR052340">
    <property type="entry name" value="RNase_Y/CdgJ"/>
</dbReference>
<dbReference type="SUPFAM" id="SSF109604">
    <property type="entry name" value="HD-domain/PDEase-like"/>
    <property type="match status" value="1"/>
</dbReference>